<dbReference type="RefSeq" id="XP_045288251.1">
    <property type="nucleotide sequence ID" value="XM_045431698.1"/>
</dbReference>
<gene>
    <name evidence="1" type="ORF">HCBG_04649</name>
</gene>
<sequence length="147" mass="15974">MLVMAANIGRDTKPTQVVFSRTIPPHPRSARQGPAILIIMISEAHDLQRIAPFTTSGSSGTARSGSQNSSLPLVGKIPTSFRRNGFPPFFHAATELLCSTSLSWLSTITPHPHASWKVLYLSTAIAMWLAFGLPGSSTNYPQLWRGM</sequence>
<dbReference type="InParanoid" id="C0NMB9"/>
<evidence type="ECO:0000313" key="2">
    <source>
        <dbReference type="Proteomes" id="UP000001631"/>
    </source>
</evidence>
<proteinExistence type="predicted"/>
<dbReference type="GeneID" id="69037665"/>
<organism evidence="1 2">
    <name type="scientific">Ajellomyces capsulatus (strain G186AR / H82 / ATCC MYA-2454 / RMSCC 2432)</name>
    <name type="common">Darling's disease fungus</name>
    <name type="synonym">Histoplasma capsulatum</name>
    <dbReference type="NCBI Taxonomy" id="447093"/>
    <lineage>
        <taxon>Eukaryota</taxon>
        <taxon>Fungi</taxon>
        <taxon>Dikarya</taxon>
        <taxon>Ascomycota</taxon>
        <taxon>Pezizomycotina</taxon>
        <taxon>Eurotiomycetes</taxon>
        <taxon>Eurotiomycetidae</taxon>
        <taxon>Onygenales</taxon>
        <taxon>Ajellomycetaceae</taxon>
        <taxon>Histoplasma</taxon>
    </lineage>
</organism>
<keyword evidence="2" id="KW-1185">Reference proteome</keyword>
<accession>C0NMB9</accession>
<reference evidence="1" key="1">
    <citation type="submission" date="2009-02" db="EMBL/GenBank/DDBJ databases">
        <title>The Genome Sequence of Ajellomyces capsulatus strain G186AR.</title>
        <authorList>
            <consortium name="The Broad Institute Genome Sequencing Platform"/>
            <person name="Champion M."/>
            <person name="Cuomo C."/>
            <person name="Ma L.-J."/>
            <person name="Henn M.R."/>
            <person name="Sil A."/>
            <person name="Goldman B."/>
            <person name="Young S.K."/>
            <person name="Kodira C.D."/>
            <person name="Zeng Q."/>
            <person name="Koehrsen M."/>
            <person name="Alvarado L."/>
            <person name="Berlin A."/>
            <person name="Borenstein D."/>
            <person name="Chen Z."/>
            <person name="Engels R."/>
            <person name="Freedman E."/>
            <person name="Gellesch M."/>
            <person name="Goldberg J."/>
            <person name="Griggs A."/>
            <person name="Gujja S."/>
            <person name="Heiman D."/>
            <person name="Hepburn T."/>
            <person name="Howarth C."/>
            <person name="Jen D."/>
            <person name="Larson L."/>
            <person name="Lewis B."/>
            <person name="Mehta T."/>
            <person name="Park D."/>
            <person name="Pearson M."/>
            <person name="Roberts A."/>
            <person name="Saif S."/>
            <person name="Shea T."/>
            <person name="Shenoy N."/>
            <person name="Sisk P."/>
            <person name="Stolte C."/>
            <person name="Sykes S."/>
            <person name="Walk T."/>
            <person name="White J."/>
            <person name="Yandava C."/>
            <person name="Klein B."/>
            <person name="McEwen J.G."/>
            <person name="Puccia R."/>
            <person name="Goldman G.H."/>
            <person name="Felipe M.S."/>
            <person name="Nino-Vega G."/>
            <person name="San-Blas G."/>
            <person name="Taylor J."/>
            <person name="Mendoza L."/>
            <person name="Galagan J."/>
            <person name="Nusbaum C."/>
            <person name="Birren B."/>
        </authorList>
    </citation>
    <scope>NUCLEOTIDE SEQUENCE</scope>
    <source>
        <strain evidence="1">G186AR</strain>
    </source>
</reference>
<dbReference type="Proteomes" id="UP000001631">
    <property type="component" value="Unassembled WGS sequence"/>
</dbReference>
<protein>
    <submittedName>
        <fullName evidence="1">Uncharacterized protein</fullName>
    </submittedName>
</protein>
<name>C0NMB9_AJECG</name>
<evidence type="ECO:0000313" key="1">
    <source>
        <dbReference type="EMBL" id="EEH07770.1"/>
    </source>
</evidence>
<dbReference type="HOGENOM" id="CLU_1795899_0_0_1"/>
<dbReference type="AlphaFoldDB" id="C0NMB9"/>
<dbReference type="EMBL" id="GG663367">
    <property type="protein sequence ID" value="EEH07770.1"/>
    <property type="molecule type" value="Genomic_DNA"/>
</dbReference>